<dbReference type="AlphaFoldDB" id="A0A3A1USB5"/>
<name>A0A3A1USB5_9BACL</name>
<accession>A0A3A1USB5</accession>
<keyword evidence="3" id="KW-1185">Reference proteome</keyword>
<dbReference type="EMBL" id="QXQA01000010">
    <property type="protein sequence ID" value="RIX51439.1"/>
    <property type="molecule type" value="Genomic_DNA"/>
</dbReference>
<reference evidence="2 3" key="1">
    <citation type="submission" date="2018-09" db="EMBL/GenBank/DDBJ databases">
        <title>Paenibacillus aracenensis nov. sp. isolated from a cave in southern Spain.</title>
        <authorList>
            <person name="Jurado V."/>
            <person name="Gutierrez-Patricio S."/>
            <person name="Gonzalez-Pimentel J.L."/>
            <person name="Miller A.Z."/>
            <person name="Laiz L."/>
            <person name="Saiz-Jimenez C."/>
        </authorList>
    </citation>
    <scope>NUCLEOTIDE SEQUENCE [LARGE SCALE GENOMIC DNA]</scope>
    <source>
        <strain evidence="2 3">DSM 22867</strain>
    </source>
</reference>
<comment type="caution">
    <text evidence="2">The sequence shown here is derived from an EMBL/GenBank/DDBJ whole genome shotgun (WGS) entry which is preliminary data.</text>
</comment>
<dbReference type="Proteomes" id="UP000266482">
    <property type="component" value="Unassembled WGS sequence"/>
</dbReference>
<dbReference type="PROSITE" id="PS51819">
    <property type="entry name" value="VOC"/>
    <property type="match status" value="1"/>
</dbReference>
<organism evidence="2 3">
    <name type="scientific">Paenibacillus nanensis</name>
    <dbReference type="NCBI Taxonomy" id="393251"/>
    <lineage>
        <taxon>Bacteria</taxon>
        <taxon>Bacillati</taxon>
        <taxon>Bacillota</taxon>
        <taxon>Bacilli</taxon>
        <taxon>Bacillales</taxon>
        <taxon>Paenibacillaceae</taxon>
        <taxon>Paenibacillus</taxon>
    </lineage>
</organism>
<dbReference type="InterPro" id="IPR004360">
    <property type="entry name" value="Glyas_Fos-R_dOase_dom"/>
</dbReference>
<evidence type="ECO:0000313" key="3">
    <source>
        <dbReference type="Proteomes" id="UP000266482"/>
    </source>
</evidence>
<dbReference type="RefSeq" id="WP_119600732.1">
    <property type="nucleotide sequence ID" value="NZ_QXQA01000010.1"/>
</dbReference>
<evidence type="ECO:0000313" key="2">
    <source>
        <dbReference type="EMBL" id="RIX51439.1"/>
    </source>
</evidence>
<dbReference type="InterPro" id="IPR029068">
    <property type="entry name" value="Glyas_Bleomycin-R_OHBP_Dase"/>
</dbReference>
<feature type="domain" description="VOC" evidence="1">
    <location>
        <begin position="6"/>
        <end position="117"/>
    </location>
</feature>
<dbReference type="SUPFAM" id="SSF54593">
    <property type="entry name" value="Glyoxalase/Bleomycin resistance protein/Dihydroxybiphenyl dioxygenase"/>
    <property type="match status" value="1"/>
</dbReference>
<dbReference type="Gene3D" id="3.10.180.10">
    <property type="entry name" value="2,3-Dihydroxybiphenyl 1,2-Dioxygenase, domain 1"/>
    <property type="match status" value="1"/>
</dbReference>
<proteinExistence type="predicted"/>
<dbReference type="InterPro" id="IPR037523">
    <property type="entry name" value="VOC_core"/>
</dbReference>
<gene>
    <name evidence="2" type="ORF">D3P08_16100</name>
</gene>
<dbReference type="OrthoDB" id="2608626at2"/>
<protein>
    <submittedName>
        <fullName evidence="2">VOC family protein</fullName>
    </submittedName>
</protein>
<dbReference type="Pfam" id="PF00903">
    <property type="entry name" value="Glyoxalase"/>
    <property type="match status" value="1"/>
</dbReference>
<evidence type="ECO:0000259" key="1">
    <source>
        <dbReference type="PROSITE" id="PS51819"/>
    </source>
</evidence>
<sequence length="120" mass="13939">MTIKNRINTCFIHLQDLKKAKEWYTTVFPFEIEAEADGDFLLFKMEGTELMLLQSHHQSITPLPYSVFFFETDNVEETYRELTGKGIRADEIEPFPEGMRGFHVYDPEGNMLLICSRPAA</sequence>